<keyword evidence="6" id="KW-0472">Membrane</keyword>
<evidence type="ECO:0000313" key="8">
    <source>
        <dbReference type="RefSeq" id="XP_028029847.1"/>
    </source>
</evidence>
<keyword evidence="4" id="KW-0378">Hydrolase</keyword>
<dbReference type="KEGG" id="bman:114242783"/>
<evidence type="ECO:0000256" key="4">
    <source>
        <dbReference type="ARBA" id="ARBA00022801"/>
    </source>
</evidence>
<keyword evidence="7" id="KW-1185">Reference proteome</keyword>
<dbReference type="GO" id="GO:0006508">
    <property type="term" value="P:proteolysis"/>
    <property type="evidence" value="ECO:0007669"/>
    <property type="project" value="UniProtKB-KW"/>
</dbReference>
<evidence type="ECO:0000256" key="6">
    <source>
        <dbReference type="SAM" id="Phobius"/>
    </source>
</evidence>
<keyword evidence="6" id="KW-1133">Transmembrane helix</keyword>
<evidence type="ECO:0000313" key="7">
    <source>
        <dbReference type="Proteomes" id="UP000504629"/>
    </source>
</evidence>
<dbReference type="Pfam" id="PF05577">
    <property type="entry name" value="Peptidase_S28"/>
    <property type="match status" value="1"/>
</dbReference>
<dbReference type="InterPro" id="IPR042269">
    <property type="entry name" value="Ser_carbopepase_S28_SKS"/>
</dbReference>
<accession>A0A6J2JLE0</accession>
<protein>
    <submittedName>
        <fullName evidence="8">Serine protease K12H4.7</fullName>
    </submittedName>
</protein>
<feature type="transmembrane region" description="Helical" evidence="6">
    <location>
        <begin position="6"/>
        <end position="24"/>
    </location>
</feature>
<keyword evidence="3" id="KW-0732">Signal</keyword>
<dbReference type="GO" id="GO:0008239">
    <property type="term" value="F:dipeptidyl-peptidase activity"/>
    <property type="evidence" value="ECO:0007669"/>
    <property type="project" value="TreeGrafter"/>
</dbReference>
<dbReference type="InterPro" id="IPR008758">
    <property type="entry name" value="Peptidase_S28"/>
</dbReference>
<reference evidence="8" key="1">
    <citation type="submission" date="2025-08" db="UniProtKB">
        <authorList>
            <consortium name="RefSeq"/>
        </authorList>
    </citation>
    <scope>IDENTIFICATION</scope>
    <source>
        <tissue evidence="8">Silk gland</tissue>
    </source>
</reference>
<dbReference type="OrthoDB" id="1735038at2759"/>
<proteinExistence type="inferred from homology"/>
<dbReference type="SUPFAM" id="SSF53474">
    <property type="entry name" value="alpha/beta-Hydrolases"/>
    <property type="match status" value="1"/>
</dbReference>
<keyword evidence="6" id="KW-0812">Transmembrane</keyword>
<dbReference type="AlphaFoldDB" id="A0A6J2JLE0"/>
<evidence type="ECO:0000256" key="5">
    <source>
        <dbReference type="ARBA" id="ARBA00023180"/>
    </source>
</evidence>
<dbReference type="PANTHER" id="PTHR11010">
    <property type="entry name" value="PROTEASE S28 PRO-X CARBOXYPEPTIDASE-RELATED"/>
    <property type="match status" value="1"/>
</dbReference>
<keyword evidence="5" id="KW-0325">Glycoprotein</keyword>
<dbReference type="Gene3D" id="1.20.120.980">
    <property type="entry name" value="Serine carboxypeptidase S28, SKS domain"/>
    <property type="match status" value="1"/>
</dbReference>
<comment type="similarity">
    <text evidence="1">Belongs to the peptidase S28 family.</text>
</comment>
<dbReference type="InterPro" id="IPR029058">
    <property type="entry name" value="AB_hydrolase_fold"/>
</dbReference>
<dbReference type="Gene3D" id="3.40.50.1820">
    <property type="entry name" value="alpha/beta hydrolase"/>
    <property type="match status" value="1"/>
</dbReference>
<name>A0A6J2JLE0_BOMMA</name>
<organism evidence="7 8">
    <name type="scientific">Bombyx mandarina</name>
    <name type="common">Wild silk moth</name>
    <name type="synonym">Wild silkworm</name>
    <dbReference type="NCBI Taxonomy" id="7092"/>
    <lineage>
        <taxon>Eukaryota</taxon>
        <taxon>Metazoa</taxon>
        <taxon>Ecdysozoa</taxon>
        <taxon>Arthropoda</taxon>
        <taxon>Hexapoda</taxon>
        <taxon>Insecta</taxon>
        <taxon>Pterygota</taxon>
        <taxon>Neoptera</taxon>
        <taxon>Endopterygota</taxon>
        <taxon>Lepidoptera</taxon>
        <taxon>Glossata</taxon>
        <taxon>Ditrysia</taxon>
        <taxon>Bombycoidea</taxon>
        <taxon>Bombycidae</taxon>
        <taxon>Bombycinae</taxon>
        <taxon>Bombyx</taxon>
    </lineage>
</organism>
<keyword evidence="2 8" id="KW-0645">Protease</keyword>
<dbReference type="Proteomes" id="UP000504629">
    <property type="component" value="Unplaced"/>
</dbReference>
<evidence type="ECO:0000256" key="1">
    <source>
        <dbReference type="ARBA" id="ARBA00011079"/>
    </source>
</evidence>
<evidence type="ECO:0000256" key="2">
    <source>
        <dbReference type="ARBA" id="ARBA00022670"/>
    </source>
</evidence>
<gene>
    <name evidence="8" type="primary">LOC114242783</name>
</gene>
<evidence type="ECO:0000256" key="3">
    <source>
        <dbReference type="ARBA" id="ARBA00022729"/>
    </source>
</evidence>
<dbReference type="GeneID" id="114242783"/>
<dbReference type="RefSeq" id="XP_028029847.1">
    <property type="nucleotide sequence ID" value="XM_028174046.1"/>
</dbReference>
<dbReference type="PANTHER" id="PTHR11010:SF5">
    <property type="entry name" value="RE36938P-RELATED"/>
    <property type="match status" value="1"/>
</dbReference>
<sequence>MFFIGINIILACISVGFGFVLNGLGNGYRYLLQDINSTLTSFDTSSIKIKWIEQPLDHFDKKNINTWNMRYMERLDKWKKDGPIYLFMYGEGEASQVFLQTGILYELAEETNGAMLLSEHRYYGKSKPFEELTTENLKFLSSRQALADTARLLESVKSEPQYENSKIVAVGGSYAGNLAAWMRLLYPNLINAAIASSAPVLAKKDFYEYLEHVSDDFEQHGTEDCMKKINEIFTTYEKRFRTVDGIKQLKKEEYICEDTDMTKVENQELFFLDKSSAFMYIAQYGNADVIKTYCEDIKNTSLVFSSKEEENVFYDTKNNCYDYEFDEMIQNTKEIDWLVSWTYQTCTEFSYFPSTSSNKHPFTDNISMDLFYKMCTKTFGPDFDEKRIEAGVKETNMMYGGLTPNVTKVVFVNGDLDPYHRLSILEDLSYEAPAKVIPRASHCRDLFSNRSGDPEELIEARYYIKYLIKKWIGLGDYNKPNEIKHTT</sequence>
<dbReference type="GO" id="GO:0070008">
    <property type="term" value="F:serine-type exopeptidase activity"/>
    <property type="evidence" value="ECO:0007669"/>
    <property type="project" value="InterPro"/>
</dbReference>